<keyword evidence="2" id="KW-1185">Reference proteome</keyword>
<evidence type="ECO:0000313" key="1">
    <source>
        <dbReference type="EMBL" id="KOO34786.1"/>
    </source>
</evidence>
<sequence length="114" mass="12309">MRAGSHLVEAARACCGLRASGASSACPYPRVLAQAAQIESTLFPLMASHGPHPPVRRHRRVLELDAPTAVRDLAACWRALEALAAGHVWPPLTIGGWPRLAAVENWRLGTFGRR</sequence>
<dbReference type="EMBL" id="JWZX01001090">
    <property type="protein sequence ID" value="KOO34786.1"/>
    <property type="molecule type" value="Genomic_DNA"/>
</dbReference>
<comment type="caution">
    <text evidence="1">The sequence shown here is derived from an EMBL/GenBank/DDBJ whole genome shotgun (WGS) entry which is preliminary data.</text>
</comment>
<dbReference type="Proteomes" id="UP000037460">
    <property type="component" value="Unassembled WGS sequence"/>
</dbReference>
<dbReference type="AlphaFoldDB" id="A0A0M0K7D3"/>
<name>A0A0M0K7D3_9EUKA</name>
<organism evidence="1 2">
    <name type="scientific">Chrysochromulina tobinii</name>
    <dbReference type="NCBI Taxonomy" id="1460289"/>
    <lineage>
        <taxon>Eukaryota</taxon>
        <taxon>Haptista</taxon>
        <taxon>Haptophyta</taxon>
        <taxon>Prymnesiophyceae</taxon>
        <taxon>Prymnesiales</taxon>
        <taxon>Chrysochromulinaceae</taxon>
        <taxon>Chrysochromulina</taxon>
    </lineage>
</organism>
<accession>A0A0M0K7D3</accession>
<gene>
    <name evidence="1" type="ORF">Ctob_015297</name>
</gene>
<proteinExistence type="predicted"/>
<protein>
    <submittedName>
        <fullName evidence="1">Uncharacterized protein</fullName>
    </submittedName>
</protein>
<reference evidence="2" key="1">
    <citation type="journal article" date="2015" name="PLoS Genet.">
        <title>Genome Sequence and Transcriptome Analyses of Chrysochromulina tobin: Metabolic Tools for Enhanced Algal Fitness in the Prominent Order Prymnesiales (Haptophyceae).</title>
        <authorList>
            <person name="Hovde B.T."/>
            <person name="Deodato C.R."/>
            <person name="Hunsperger H.M."/>
            <person name="Ryken S.A."/>
            <person name="Yost W."/>
            <person name="Jha R.K."/>
            <person name="Patterson J."/>
            <person name="Monnat R.J. Jr."/>
            <person name="Barlow S.B."/>
            <person name="Starkenburg S.R."/>
            <person name="Cattolico R.A."/>
        </authorList>
    </citation>
    <scope>NUCLEOTIDE SEQUENCE</scope>
    <source>
        <strain evidence="2">CCMP291</strain>
    </source>
</reference>
<evidence type="ECO:0000313" key="2">
    <source>
        <dbReference type="Proteomes" id="UP000037460"/>
    </source>
</evidence>